<keyword evidence="1" id="KW-1133">Transmembrane helix</keyword>
<organism evidence="2 3">
    <name type="scientific">Zooshikella ganghwensis</name>
    <dbReference type="NCBI Taxonomy" id="202772"/>
    <lineage>
        <taxon>Bacteria</taxon>
        <taxon>Pseudomonadati</taxon>
        <taxon>Pseudomonadota</taxon>
        <taxon>Gammaproteobacteria</taxon>
        <taxon>Oceanospirillales</taxon>
        <taxon>Zooshikellaceae</taxon>
        <taxon>Zooshikella</taxon>
    </lineage>
</organism>
<sequence>MNSVYIKGVKPLLVTRFISILFTVFWLEIVIMLVLGLIYWWHVPNDIFITTSIICFLLSTIIGWKFEETHDTTLIVNQSEIKYLSKNTEYVVLLSDVKSIHIERKTTGYSKYRSYISFQLLDKNNCCLIKVDQWQSCTNVFAYADYLSVLTGAKVIKQSIFSHDPGESFFYINFDHVNQPKGFTIIGYDVVVTPAQEMIVTSELDKTIHWGIWFFLVIFCFCLIFGYLEVALATSFIAIILAIMEKLEPVSQKIILTKGKITYSKAFLNRKKQIVSLNKFRVVSIPYRYGATYHIFIQSGERWYGLAGTTDVDTALNLAKEMANHMDLPIEVDARIAHEQFK</sequence>
<keyword evidence="1" id="KW-0812">Transmembrane</keyword>
<keyword evidence="3" id="KW-1185">Reference proteome</keyword>
<feature type="transmembrane region" description="Helical" evidence="1">
    <location>
        <begin position="12"/>
        <end position="41"/>
    </location>
</feature>
<dbReference type="RefSeq" id="WP_094789131.1">
    <property type="nucleotide sequence ID" value="NZ_NDXW01000001.1"/>
</dbReference>
<comment type="caution">
    <text evidence="2">The sequence shown here is derived from an EMBL/GenBank/DDBJ whole genome shotgun (WGS) entry which is preliminary data.</text>
</comment>
<keyword evidence="1" id="KW-0472">Membrane</keyword>
<reference evidence="2 3" key="1">
    <citation type="submission" date="2017-04" db="EMBL/GenBank/DDBJ databases">
        <title>Draft genome sequence of Zooshikella ganghwensis VG4 isolated from Red Sea sediments.</title>
        <authorList>
            <person name="Rehman Z."/>
            <person name="Alam I."/>
            <person name="Kamau A."/>
            <person name="Bajic V."/>
            <person name="Leiknes T."/>
        </authorList>
    </citation>
    <scope>NUCLEOTIDE SEQUENCE [LARGE SCALE GENOMIC DNA]</scope>
    <source>
        <strain evidence="2 3">VG4</strain>
    </source>
</reference>
<feature type="transmembrane region" description="Helical" evidence="1">
    <location>
        <begin position="212"/>
        <end position="244"/>
    </location>
</feature>
<protein>
    <submittedName>
        <fullName evidence="2">Uncharacterized protein</fullName>
    </submittedName>
</protein>
<proteinExistence type="predicted"/>
<dbReference type="EMBL" id="NDXW01000001">
    <property type="protein sequence ID" value="RDH46359.1"/>
    <property type="molecule type" value="Genomic_DNA"/>
</dbReference>
<evidence type="ECO:0000313" key="2">
    <source>
        <dbReference type="EMBL" id="RDH46359.1"/>
    </source>
</evidence>
<dbReference type="Proteomes" id="UP000257039">
    <property type="component" value="Unassembled WGS sequence"/>
</dbReference>
<evidence type="ECO:0000313" key="3">
    <source>
        <dbReference type="Proteomes" id="UP000257039"/>
    </source>
</evidence>
<dbReference type="AlphaFoldDB" id="A0A4P9VTZ5"/>
<name>A0A4P9VTZ5_9GAMM</name>
<gene>
    <name evidence="2" type="ORF">B9G39_24510</name>
</gene>
<evidence type="ECO:0000256" key="1">
    <source>
        <dbReference type="SAM" id="Phobius"/>
    </source>
</evidence>
<feature type="transmembrane region" description="Helical" evidence="1">
    <location>
        <begin position="47"/>
        <end position="64"/>
    </location>
</feature>
<accession>A0A4P9VTZ5</accession>